<dbReference type="STRING" id="1121298.SAMN05444401_2634"/>
<evidence type="ECO:0000313" key="2">
    <source>
        <dbReference type="Proteomes" id="UP000184080"/>
    </source>
</evidence>
<evidence type="ECO:0000313" key="1">
    <source>
        <dbReference type="EMBL" id="SHJ29400.1"/>
    </source>
</evidence>
<sequence length="53" mass="6424">MRVNKVIEVDKYYYQRGRVEPTIKKEKAYDKDRSFSEILKKKICENRISKALD</sequence>
<keyword evidence="2" id="KW-1185">Reference proteome</keyword>
<dbReference type="RefSeq" id="WP_178140721.1">
    <property type="nucleotide sequence ID" value="NZ_FQZO01000004.1"/>
</dbReference>
<protein>
    <submittedName>
        <fullName evidence="1">Uncharacterized protein</fullName>
    </submittedName>
</protein>
<proteinExistence type="predicted"/>
<gene>
    <name evidence="1" type="ORF">SAMN05444401_2634</name>
</gene>
<reference evidence="1 2" key="1">
    <citation type="submission" date="2016-11" db="EMBL/GenBank/DDBJ databases">
        <authorList>
            <person name="Jaros S."/>
            <person name="Januszkiewicz K."/>
            <person name="Wedrychowicz H."/>
        </authorList>
    </citation>
    <scope>NUCLEOTIDE SEQUENCE [LARGE SCALE GENOMIC DNA]</scope>
    <source>
        <strain evidence="1 2">DSM 21864</strain>
    </source>
</reference>
<name>A0A1M6I4T8_9CLOT</name>
<organism evidence="1 2">
    <name type="scientific">Clostridium amylolyticum</name>
    <dbReference type="NCBI Taxonomy" id="1121298"/>
    <lineage>
        <taxon>Bacteria</taxon>
        <taxon>Bacillati</taxon>
        <taxon>Bacillota</taxon>
        <taxon>Clostridia</taxon>
        <taxon>Eubacteriales</taxon>
        <taxon>Clostridiaceae</taxon>
        <taxon>Clostridium</taxon>
    </lineage>
</organism>
<accession>A0A1M6I4T8</accession>
<dbReference type="EMBL" id="FQZO01000004">
    <property type="protein sequence ID" value="SHJ29400.1"/>
    <property type="molecule type" value="Genomic_DNA"/>
</dbReference>
<dbReference type="AlphaFoldDB" id="A0A1M6I4T8"/>
<dbReference type="Proteomes" id="UP000184080">
    <property type="component" value="Unassembled WGS sequence"/>
</dbReference>